<dbReference type="GeneID" id="41602133"/>
<dbReference type="RefSeq" id="WP_048168153.1">
    <property type="nucleotide sequence ID" value="NZ_CP009502.1"/>
</dbReference>
<keyword evidence="2" id="KW-1133">Transmembrane helix</keyword>
<organism evidence="3 4">
    <name type="scientific">Methanosarcina thermophila CHTI-55</name>
    <dbReference type="NCBI Taxonomy" id="1434121"/>
    <lineage>
        <taxon>Archaea</taxon>
        <taxon>Methanobacteriati</taxon>
        <taxon>Methanobacteriota</taxon>
        <taxon>Stenosarchaea group</taxon>
        <taxon>Methanomicrobia</taxon>
        <taxon>Methanosarcinales</taxon>
        <taxon>Methanosarcinaceae</taxon>
        <taxon>Methanosarcina</taxon>
    </lineage>
</organism>
<keyword evidence="2" id="KW-0812">Transmembrane</keyword>
<gene>
    <name evidence="3" type="ORF">MSTHC_0825</name>
</gene>
<evidence type="ECO:0000256" key="2">
    <source>
        <dbReference type="SAM" id="Phobius"/>
    </source>
</evidence>
<feature type="compositionally biased region" description="Low complexity" evidence="1">
    <location>
        <begin position="439"/>
        <end position="448"/>
    </location>
</feature>
<feature type="transmembrane region" description="Helical" evidence="2">
    <location>
        <begin position="21"/>
        <end position="40"/>
    </location>
</feature>
<dbReference type="PATRIC" id="fig|1434121.4.peg.1053"/>
<evidence type="ECO:0000313" key="3">
    <source>
        <dbReference type="EMBL" id="AKB15143.1"/>
    </source>
</evidence>
<dbReference type="Proteomes" id="UP000056925">
    <property type="component" value="Chromosome"/>
</dbReference>
<feature type="region of interest" description="Disordered" evidence="1">
    <location>
        <begin position="427"/>
        <end position="448"/>
    </location>
</feature>
<accession>A0A0E3KR13</accession>
<dbReference type="KEGG" id="mthe:MSTHC_0825"/>
<proteinExistence type="predicted"/>
<evidence type="ECO:0000313" key="4">
    <source>
        <dbReference type="Proteomes" id="UP000056925"/>
    </source>
</evidence>
<reference evidence="3 4" key="1">
    <citation type="submission" date="2014-07" db="EMBL/GenBank/DDBJ databases">
        <title>Methanogenic archaea and the global carbon cycle.</title>
        <authorList>
            <person name="Henriksen J.R."/>
            <person name="Luke J."/>
            <person name="Reinhart S."/>
            <person name="Benedict M.N."/>
            <person name="Youngblut N.D."/>
            <person name="Metcalf M.E."/>
            <person name="Whitaker R.J."/>
            <person name="Metcalf W.W."/>
        </authorList>
    </citation>
    <scope>NUCLEOTIDE SEQUENCE [LARGE SCALE GENOMIC DNA]</scope>
    <source>
        <strain evidence="3 4">CHTI-55</strain>
    </source>
</reference>
<evidence type="ECO:0000256" key="1">
    <source>
        <dbReference type="SAM" id="MobiDB-lite"/>
    </source>
</evidence>
<name>A0A0E3KR13_METTE</name>
<dbReference type="InterPro" id="IPR055710">
    <property type="entry name" value="DUF7286"/>
</dbReference>
<protein>
    <submittedName>
        <fullName evidence="3">Uncharacterized protein</fullName>
    </submittedName>
</protein>
<keyword evidence="2" id="KW-0472">Membrane</keyword>
<dbReference type="EMBL" id="CP009502">
    <property type="protein sequence ID" value="AKB15143.1"/>
    <property type="molecule type" value="Genomic_DNA"/>
</dbReference>
<sequence>MARKPDNFSFFIEDTCAYIPYAVIGIFILLVSTFTSVYLLKIDSEVAETIYTTENVNPEKSAINLASFDLARCLNYAGMEALEWQGEHPVILPEGSAVDRFSEDGFMVIPKNQNLEKGDLLQLSINLPSDIWGKIEALWKNRDIKLIVNDSSGNEIKNINYGQATGFFQKVSFQETVEIPDSAASGYASIELYYGDGLKASDWFVIEVSPVKDITADAFNRLLSANYQGNSHTFREYAINVEPDIKPEQIKIRKVTGTLQREISSGGKHKNYADANPAFDTGYNTHSSKNYTIYYVFEIPALNYTLVNLETGESSNRSMKLSTLITSREPLLEELVREYETELGNTSSLDSTSNLVLGATNLRTFVYGPWQHYANGPLNILTNPALSSSINGATLYTQKKIFDSVDPLSLTYTTYYNEKVLYEDVSSSSSVSDRNKAPSGSNSISNTSISSYERDKGVNLTTTYDSLAQNKSFSFDVEKSIKESLRETNTSFEELSEYSKIEVSASNYTNGVIDGWVFNDHVWIEENPDLIHAVTDSVYTASVQGQILRDGFAFPDPISSQITANFDSDSVSFTSQTVSWDSNYLASGAHKGSLVPSYSWRDSTRKSYSESLDPSIEPPEGSVSRWSISAADVSLISADIVDVKIEPHFSYAGNDTLTFENRSEGYLNREEHVFDWRVRYDISYKIVTNWKIDYSYDYTYKWKTREQLPDGNYTTVTHSDTSSGLASKTVSKVNLASLSHAETEAEKLTIVYHKRPPAGGYIGLSTYSDPIEREYRETTLYLDNKGGTGILNEIDSLDSDTNKIERFDPCCSDAADKYRDEYVDLRAIESMFWAYPDGQYLPKHAVNCDIPPWLHRIMAEEVLEMLNSVEKDNPTFNYSLMDSPGQDPTDLQVQTAEKLILKLEKGREAYVNKEKYLTPSGKIYASSDSARYIAKNEAYNRLIEDIDRKNRKLDSDINSYILKALEKKSIDTSSFDSVTSVKMTLFNNPAVERAASVLGEDMGIISTMTVTGQPESKYNWTENLTLIVDQKPNYLYHDPDFDLREEYEWTDAATGRTIYPLGVRNTCIFTTGISEEIADSISSSNEYVKTEIAQQISQSISSLNTEVLLFEQDLSEQNISLDTTRLNKEVYNLKHTYAQEMRSQITENVVKEITSNPVISDWIKEEKVRAITASCLNNFSDDQVIQKSTTDELAVELSAIIKSEIRNSNLSIGHDELEATLNRVDTDIRIGVANGICAVTVNKGQTLDAGFERIDKELKNLANETVDTYSGEAGDKIRRRLDRTMTTIPCGLPVLPPHWVFTINIWTYDVMAEYKEFTIIDNDNEVIPKPYFGHKGQKYVRQDDAIVLNDEYLGENIPITFKFSGYATSIVGSGPKGVGDKLGKSTEESIGYEYLLSRVGGSK</sequence>
<dbReference type="HOGENOM" id="CLU_255554_0_0_2"/>
<dbReference type="Pfam" id="PF23957">
    <property type="entry name" value="DUF7286"/>
    <property type="match status" value="1"/>
</dbReference>